<dbReference type="EMBL" id="JBHMBL010000001">
    <property type="protein sequence ID" value="MFB9641397.1"/>
    <property type="molecule type" value="Genomic_DNA"/>
</dbReference>
<gene>
    <name evidence="6" type="ORF">ACFFQV_03735</name>
</gene>
<sequence>MTPVDPRAEDLAGIHERFTSRAALRDSTVVVTGAGGFLGYYLVGYLVEYAAELGLAGVIAVDNGVASEEHWLARLAARNPRLEVVVGDAAEFARGRLAEVRGRVHLVHAASIASPTTYRRFPLETIDANVWGLRAMLDAAREADLGGFLFYSSSEIYGDPPPEAIPTPEDYLGNVSCVGPRACYDESKRIGETLCWVYATQFGMPVTVVRPFNNFGPGMRPTDRRLPADLAARVLAGEDLELFSSGAPSRTFCYVADAVVGYLLALTHGRYDCFNIGADRPELSVEAFADRFRAVAAELLGYGGSVVRRISDDPDYLTGNPQRRCPDLSKARAVLGYEPRVDVDAGIARFLSHLVLERDGAMA</sequence>
<evidence type="ECO:0000259" key="5">
    <source>
        <dbReference type="Pfam" id="PF01370"/>
    </source>
</evidence>
<evidence type="ECO:0000256" key="2">
    <source>
        <dbReference type="ARBA" id="ARBA00022793"/>
    </source>
</evidence>
<organism evidence="6 7">
    <name type="scientific">Agromyces lapidis</name>
    <dbReference type="NCBI Taxonomy" id="279574"/>
    <lineage>
        <taxon>Bacteria</taxon>
        <taxon>Bacillati</taxon>
        <taxon>Actinomycetota</taxon>
        <taxon>Actinomycetes</taxon>
        <taxon>Micrococcales</taxon>
        <taxon>Microbacteriaceae</taxon>
        <taxon>Agromyces</taxon>
    </lineage>
</organism>
<comment type="cofactor">
    <cofactor evidence="1">
        <name>NAD(+)</name>
        <dbReference type="ChEBI" id="CHEBI:57540"/>
    </cofactor>
</comment>
<dbReference type="InterPro" id="IPR036291">
    <property type="entry name" value="NAD(P)-bd_dom_sf"/>
</dbReference>
<dbReference type="Gene3D" id="3.40.50.720">
    <property type="entry name" value="NAD(P)-binding Rossmann-like Domain"/>
    <property type="match status" value="1"/>
</dbReference>
<keyword evidence="4" id="KW-0456">Lyase</keyword>
<dbReference type="SUPFAM" id="SSF51735">
    <property type="entry name" value="NAD(P)-binding Rossmann-fold domains"/>
    <property type="match status" value="1"/>
</dbReference>
<keyword evidence="3" id="KW-0520">NAD</keyword>
<dbReference type="Proteomes" id="UP001589667">
    <property type="component" value="Unassembled WGS sequence"/>
</dbReference>
<evidence type="ECO:0000256" key="1">
    <source>
        <dbReference type="ARBA" id="ARBA00001911"/>
    </source>
</evidence>
<dbReference type="RefSeq" id="WP_212277248.1">
    <property type="nucleotide sequence ID" value="NZ_BAAANI010000006.1"/>
</dbReference>
<dbReference type="InterPro" id="IPR001509">
    <property type="entry name" value="Epimerase_deHydtase"/>
</dbReference>
<proteinExistence type="predicted"/>
<keyword evidence="2" id="KW-0210">Decarboxylase</keyword>
<keyword evidence="7" id="KW-1185">Reference proteome</keyword>
<dbReference type="PANTHER" id="PTHR43078">
    <property type="entry name" value="UDP-GLUCURONIC ACID DECARBOXYLASE-RELATED"/>
    <property type="match status" value="1"/>
</dbReference>
<comment type="caution">
    <text evidence="6">The sequence shown here is derived from an EMBL/GenBank/DDBJ whole genome shotgun (WGS) entry which is preliminary data.</text>
</comment>
<feature type="domain" description="NAD-dependent epimerase/dehydratase" evidence="5">
    <location>
        <begin position="29"/>
        <end position="277"/>
    </location>
</feature>
<dbReference type="Pfam" id="PF01370">
    <property type="entry name" value="Epimerase"/>
    <property type="match status" value="1"/>
</dbReference>
<dbReference type="InterPro" id="IPR044516">
    <property type="entry name" value="UXS-like"/>
</dbReference>
<reference evidence="6 7" key="1">
    <citation type="submission" date="2024-09" db="EMBL/GenBank/DDBJ databases">
        <authorList>
            <person name="Sun Q."/>
            <person name="Mori K."/>
        </authorList>
    </citation>
    <scope>NUCLEOTIDE SEQUENCE [LARGE SCALE GENOMIC DNA]</scope>
    <source>
        <strain evidence="6 7">JCM 14321</strain>
    </source>
</reference>
<evidence type="ECO:0000313" key="7">
    <source>
        <dbReference type="Proteomes" id="UP001589667"/>
    </source>
</evidence>
<name>A0ABV5SM45_9MICO</name>
<evidence type="ECO:0000256" key="3">
    <source>
        <dbReference type="ARBA" id="ARBA00023027"/>
    </source>
</evidence>
<evidence type="ECO:0000256" key="4">
    <source>
        <dbReference type="ARBA" id="ARBA00023239"/>
    </source>
</evidence>
<dbReference type="PANTHER" id="PTHR43078:SF6">
    <property type="entry name" value="UDP-GLUCURONIC ACID DECARBOXYLASE 1"/>
    <property type="match status" value="1"/>
</dbReference>
<accession>A0ABV5SM45</accession>
<evidence type="ECO:0000313" key="6">
    <source>
        <dbReference type="EMBL" id="MFB9641397.1"/>
    </source>
</evidence>
<protein>
    <submittedName>
        <fullName evidence="6">NAD-dependent epimerase/dehydratase family protein</fullName>
    </submittedName>
</protein>